<dbReference type="Proteomes" id="UP000094112">
    <property type="component" value="Unassembled WGS sequence"/>
</dbReference>
<dbReference type="CDD" id="cd01928">
    <property type="entry name" value="Cyclophilin_PPIL3_like"/>
    <property type="match status" value="1"/>
</dbReference>
<evidence type="ECO:0000256" key="2">
    <source>
        <dbReference type="ARBA" id="ARBA00023110"/>
    </source>
</evidence>
<dbReference type="GeneID" id="30202968"/>
<evidence type="ECO:0000256" key="4">
    <source>
        <dbReference type="ARBA" id="ARBA00038286"/>
    </source>
</evidence>
<evidence type="ECO:0000313" key="7">
    <source>
        <dbReference type="EMBL" id="ODQ58785.1"/>
    </source>
</evidence>
<keyword evidence="2 5" id="KW-0697">Rotamase</keyword>
<feature type="domain" description="PPIase cyclophilin-type" evidence="6">
    <location>
        <begin position="6"/>
        <end position="158"/>
    </location>
</feature>
<evidence type="ECO:0000313" key="8">
    <source>
        <dbReference type="Proteomes" id="UP000094112"/>
    </source>
</evidence>
<gene>
    <name evidence="7" type="ORF">WICANDRAFT_84519</name>
</gene>
<evidence type="ECO:0000256" key="1">
    <source>
        <dbReference type="ARBA" id="ARBA00000971"/>
    </source>
</evidence>
<protein>
    <recommendedName>
        <fullName evidence="5">Peptidyl-prolyl cis-trans isomerase</fullName>
        <shortName evidence="5">PPIase</shortName>
        <ecNumber evidence="5">5.2.1.8</ecNumber>
    </recommendedName>
</protein>
<dbReference type="AlphaFoldDB" id="A0A1E3P0A7"/>
<dbReference type="STRING" id="683960.A0A1E3P0A7"/>
<dbReference type="FunFam" id="2.40.100.10:FF:000012">
    <property type="entry name" value="Peptidyl-prolyl cis-trans isomerase"/>
    <property type="match status" value="1"/>
</dbReference>
<comment type="catalytic activity">
    <reaction evidence="1 5">
        <text>[protein]-peptidylproline (omega=180) = [protein]-peptidylproline (omega=0)</text>
        <dbReference type="Rhea" id="RHEA:16237"/>
        <dbReference type="Rhea" id="RHEA-COMP:10747"/>
        <dbReference type="Rhea" id="RHEA-COMP:10748"/>
        <dbReference type="ChEBI" id="CHEBI:83833"/>
        <dbReference type="ChEBI" id="CHEBI:83834"/>
        <dbReference type="EC" id="5.2.1.8"/>
    </reaction>
</comment>
<evidence type="ECO:0000259" key="6">
    <source>
        <dbReference type="PROSITE" id="PS50072"/>
    </source>
</evidence>
<dbReference type="InterPro" id="IPR044666">
    <property type="entry name" value="Cyclophilin_A-like"/>
</dbReference>
<dbReference type="EC" id="5.2.1.8" evidence="5"/>
<dbReference type="GO" id="GO:0003755">
    <property type="term" value="F:peptidyl-prolyl cis-trans isomerase activity"/>
    <property type="evidence" value="ECO:0007669"/>
    <property type="project" value="UniProtKB-UniRule"/>
</dbReference>
<dbReference type="InterPro" id="IPR002130">
    <property type="entry name" value="Cyclophilin-type_PPIase_dom"/>
</dbReference>
<dbReference type="SUPFAM" id="SSF50891">
    <property type="entry name" value="Cyclophilin-like"/>
    <property type="match status" value="1"/>
</dbReference>
<dbReference type="RefSeq" id="XP_019037992.1">
    <property type="nucleotide sequence ID" value="XM_019185722.1"/>
</dbReference>
<dbReference type="PRINTS" id="PR00153">
    <property type="entry name" value="CSAPPISMRASE"/>
</dbReference>
<dbReference type="InterPro" id="IPR029000">
    <property type="entry name" value="Cyclophilin-like_dom_sf"/>
</dbReference>
<dbReference type="Pfam" id="PF00160">
    <property type="entry name" value="Pro_isomerase"/>
    <property type="match status" value="1"/>
</dbReference>
<accession>A0A1E3P0A7</accession>
<comment type="function">
    <text evidence="5">PPIases accelerate the folding of proteins. It catalyzes the cis-trans isomerization of proline imidic peptide bonds in oligopeptides.</text>
</comment>
<reference evidence="7 8" key="1">
    <citation type="journal article" date="2016" name="Proc. Natl. Acad. Sci. U.S.A.">
        <title>Comparative genomics of biotechnologically important yeasts.</title>
        <authorList>
            <person name="Riley R."/>
            <person name="Haridas S."/>
            <person name="Wolfe K.H."/>
            <person name="Lopes M.R."/>
            <person name="Hittinger C.T."/>
            <person name="Goeker M."/>
            <person name="Salamov A.A."/>
            <person name="Wisecaver J.H."/>
            <person name="Long T.M."/>
            <person name="Calvey C.H."/>
            <person name="Aerts A.L."/>
            <person name="Barry K.W."/>
            <person name="Choi C."/>
            <person name="Clum A."/>
            <person name="Coughlan A.Y."/>
            <person name="Deshpande S."/>
            <person name="Douglass A.P."/>
            <person name="Hanson S.J."/>
            <person name="Klenk H.-P."/>
            <person name="LaButti K.M."/>
            <person name="Lapidus A."/>
            <person name="Lindquist E.A."/>
            <person name="Lipzen A.M."/>
            <person name="Meier-Kolthoff J.P."/>
            <person name="Ohm R.A."/>
            <person name="Otillar R.P."/>
            <person name="Pangilinan J.L."/>
            <person name="Peng Y."/>
            <person name="Rokas A."/>
            <person name="Rosa C.A."/>
            <person name="Scheuner C."/>
            <person name="Sibirny A.A."/>
            <person name="Slot J.C."/>
            <person name="Stielow J.B."/>
            <person name="Sun H."/>
            <person name="Kurtzman C.P."/>
            <person name="Blackwell M."/>
            <person name="Grigoriev I.V."/>
            <person name="Jeffries T.W."/>
        </authorList>
    </citation>
    <scope>NUCLEOTIDE SEQUENCE [LARGE SCALE GENOMIC DNA]</scope>
    <source>
        <strain evidence="8">ATCC 58044 / CBS 1984 / NCYC 433 / NRRL Y-366-8</strain>
    </source>
</reference>
<evidence type="ECO:0000256" key="5">
    <source>
        <dbReference type="RuleBase" id="RU363019"/>
    </source>
</evidence>
<dbReference type="PROSITE" id="PS50072">
    <property type="entry name" value="CSA_PPIASE_2"/>
    <property type="match status" value="1"/>
</dbReference>
<proteinExistence type="inferred from homology"/>
<dbReference type="PANTHER" id="PTHR45625:SF2">
    <property type="entry name" value="PEPTIDYL-PROLYL CIS-TRANS ISOMERASE-LIKE 3"/>
    <property type="match status" value="1"/>
</dbReference>
<organism evidence="7 8">
    <name type="scientific">Wickerhamomyces anomalus (strain ATCC 58044 / CBS 1984 / NCYC 433 / NRRL Y-366-8)</name>
    <name type="common">Yeast</name>
    <name type="synonym">Hansenula anomala</name>
    <dbReference type="NCBI Taxonomy" id="683960"/>
    <lineage>
        <taxon>Eukaryota</taxon>
        <taxon>Fungi</taxon>
        <taxon>Dikarya</taxon>
        <taxon>Ascomycota</taxon>
        <taxon>Saccharomycotina</taxon>
        <taxon>Saccharomycetes</taxon>
        <taxon>Phaffomycetales</taxon>
        <taxon>Wickerhamomycetaceae</taxon>
        <taxon>Wickerhamomyces</taxon>
    </lineage>
</organism>
<evidence type="ECO:0000256" key="3">
    <source>
        <dbReference type="ARBA" id="ARBA00023235"/>
    </source>
</evidence>
<dbReference type="Gene3D" id="2.40.100.10">
    <property type="entry name" value="Cyclophilin-like"/>
    <property type="match status" value="1"/>
</dbReference>
<dbReference type="InterPro" id="IPR024936">
    <property type="entry name" value="Cyclophilin-type_PPIase"/>
</dbReference>
<dbReference type="EMBL" id="KV454211">
    <property type="protein sequence ID" value="ODQ58785.1"/>
    <property type="molecule type" value="Genomic_DNA"/>
</dbReference>
<dbReference type="OrthoDB" id="3977984at2759"/>
<comment type="similarity">
    <text evidence="4">Belongs to the cyclophilin-type PPIase family. PPIL3 subfamily.</text>
</comment>
<sequence length="169" mass="18578">MSVTLHTDVGDIKLEIFCEECPKAAENFLAHCAQGTYDGTKILRSIKSFIVQFGDPTNTGKGGESIWGSYFEDEFNESLRHSQRGVLSMANTGPNTNGSQFFITYGKHNTLDGKYTVFGKTLIGAESSSDSTLSKLETLEVDKKKRPKSPVHIQKVTIHANPIAEKFGN</sequence>
<dbReference type="GO" id="GO:0071013">
    <property type="term" value="C:catalytic step 2 spliceosome"/>
    <property type="evidence" value="ECO:0007669"/>
    <property type="project" value="TreeGrafter"/>
</dbReference>
<name>A0A1E3P0A7_WICAA</name>
<dbReference type="PANTHER" id="PTHR45625">
    <property type="entry name" value="PEPTIDYL-PROLYL CIS-TRANS ISOMERASE-RELATED"/>
    <property type="match status" value="1"/>
</dbReference>
<keyword evidence="3 5" id="KW-0413">Isomerase</keyword>
<dbReference type="PIRSF" id="PIRSF001467">
    <property type="entry name" value="Peptidylpro_ismrse"/>
    <property type="match status" value="1"/>
</dbReference>
<keyword evidence="8" id="KW-1185">Reference proteome</keyword>